<evidence type="ECO:0000256" key="1">
    <source>
        <dbReference type="ARBA" id="ARBA00004370"/>
    </source>
</evidence>
<dbReference type="Proteomes" id="UP000271889">
    <property type="component" value="Unassembled WGS sequence"/>
</dbReference>
<protein>
    <recommendedName>
        <fullName evidence="5">PH domain-containing protein</fullName>
    </recommendedName>
</protein>
<evidence type="ECO:0008006" key="5">
    <source>
        <dbReference type="Google" id="ProtNLM"/>
    </source>
</evidence>
<dbReference type="PANTHER" id="PTHR14309:SF12">
    <property type="entry name" value="PH DOMAIN-CONTAINING PROTEIN"/>
    <property type="match status" value="1"/>
</dbReference>
<name>A0A3P6QIH5_CYLGO</name>
<dbReference type="PANTHER" id="PTHR14309">
    <property type="entry name" value="EXPRESSED PROTEIN"/>
    <property type="match status" value="1"/>
</dbReference>
<dbReference type="InterPro" id="IPR011993">
    <property type="entry name" value="PH-like_dom_sf"/>
</dbReference>
<organism evidence="3 4">
    <name type="scientific">Cylicostephanus goldi</name>
    <name type="common">Nematode worm</name>
    <dbReference type="NCBI Taxonomy" id="71465"/>
    <lineage>
        <taxon>Eukaryota</taxon>
        <taxon>Metazoa</taxon>
        <taxon>Ecdysozoa</taxon>
        <taxon>Nematoda</taxon>
        <taxon>Chromadorea</taxon>
        <taxon>Rhabditida</taxon>
        <taxon>Rhabditina</taxon>
        <taxon>Rhabditomorpha</taxon>
        <taxon>Strongyloidea</taxon>
        <taxon>Strongylidae</taxon>
        <taxon>Cylicostephanus</taxon>
    </lineage>
</organism>
<gene>
    <name evidence="3" type="ORF">CGOC_LOCUS204</name>
</gene>
<accession>A0A3P6QIH5</accession>
<dbReference type="GO" id="GO:0045595">
    <property type="term" value="P:regulation of cell differentiation"/>
    <property type="evidence" value="ECO:0007669"/>
    <property type="project" value="TreeGrafter"/>
</dbReference>
<proteinExistence type="predicted"/>
<evidence type="ECO:0000313" key="4">
    <source>
        <dbReference type="Proteomes" id="UP000271889"/>
    </source>
</evidence>
<dbReference type="EMBL" id="UYRV01000258">
    <property type="protein sequence ID" value="VDK43680.1"/>
    <property type="molecule type" value="Genomic_DNA"/>
</dbReference>
<dbReference type="AlphaFoldDB" id="A0A3P6QIH5"/>
<reference evidence="3 4" key="1">
    <citation type="submission" date="2018-11" db="EMBL/GenBank/DDBJ databases">
        <authorList>
            <consortium name="Pathogen Informatics"/>
        </authorList>
    </citation>
    <scope>NUCLEOTIDE SEQUENCE [LARGE SCALE GENOMIC DNA]</scope>
</reference>
<comment type="subcellular location">
    <subcellularLocation>
        <location evidence="1">Membrane</location>
    </subcellularLocation>
</comment>
<dbReference type="SUPFAM" id="SSF50729">
    <property type="entry name" value="PH domain-like"/>
    <property type="match status" value="1"/>
</dbReference>
<dbReference type="OrthoDB" id="5914923at2759"/>
<keyword evidence="4" id="KW-1185">Reference proteome</keyword>
<dbReference type="GO" id="GO:0016020">
    <property type="term" value="C:membrane"/>
    <property type="evidence" value="ECO:0007669"/>
    <property type="project" value="UniProtKB-SubCell"/>
</dbReference>
<sequence length="285" mass="31423">MFLSSAAQTLSNTLRMPIRVKKGIVMKYKGSVSNKWKIHQVILFSDSKLCWYEKLGNAGSKGFVFLKDVVPYICVGTMTDRMPVKSPILPDGYSKHHLVGIGMDRKAETVHWILFSSIAEIESWVVEIINTLPIVSQLPHRCPLAPLELVPPSSGEFVGIVLWPKSLKEVQIFPANAPPSDCVQQSDYRSGSYSSDCFDGRILDDAAFDKSFGTAMLAGALISHGLGSMWGQSGDSYRSVSRNGSTAFRAATSEVRVSVIEIFLQNIKARIRSLSLLLLTAFLFD</sequence>
<dbReference type="Gene3D" id="2.30.29.30">
    <property type="entry name" value="Pleckstrin-homology domain (PH domain)/Phosphotyrosine-binding domain (PTB)"/>
    <property type="match status" value="1"/>
</dbReference>
<keyword evidence="2" id="KW-0472">Membrane</keyword>
<dbReference type="InterPro" id="IPR039680">
    <property type="entry name" value="PLEKHB1/2"/>
</dbReference>
<evidence type="ECO:0000313" key="3">
    <source>
        <dbReference type="EMBL" id="VDK43680.1"/>
    </source>
</evidence>
<evidence type="ECO:0000256" key="2">
    <source>
        <dbReference type="ARBA" id="ARBA00023136"/>
    </source>
</evidence>